<sequence length="59" mass="6968">MKEEKICTWVACKGAERSSRRFSNIPHDGRRSFPYWVTEALSVCIILLNMERLVIYHIL</sequence>
<dbReference type="AlphaFoldDB" id="A6JLV9"/>
<dbReference type="EMBL" id="CH473990">
    <property type="protein sequence ID" value="EDL78636.1"/>
    <property type="molecule type" value="Genomic_DNA"/>
</dbReference>
<gene>
    <name evidence="1" type="ORF">rCG_55887</name>
</gene>
<reference evidence="2" key="1">
    <citation type="submission" date="2005-09" db="EMBL/GenBank/DDBJ databases">
        <authorList>
            <person name="Mural R.J."/>
            <person name="Li P.W."/>
            <person name="Adams M.D."/>
            <person name="Amanatides P.G."/>
            <person name="Baden-Tillson H."/>
            <person name="Barnstead M."/>
            <person name="Chin S.H."/>
            <person name="Dew I."/>
            <person name="Evans C.A."/>
            <person name="Ferriera S."/>
            <person name="Flanigan M."/>
            <person name="Fosler C."/>
            <person name="Glodek A."/>
            <person name="Gu Z."/>
            <person name="Holt R.A."/>
            <person name="Jennings D."/>
            <person name="Kraft C.L."/>
            <person name="Lu F."/>
            <person name="Nguyen T."/>
            <person name="Nusskern D.R."/>
            <person name="Pfannkoch C.M."/>
            <person name="Sitter C."/>
            <person name="Sutton G.G."/>
            <person name="Venter J.C."/>
            <person name="Wang Z."/>
            <person name="Woodage T."/>
            <person name="Zheng X.H."/>
            <person name="Zhong F."/>
        </authorList>
    </citation>
    <scope>NUCLEOTIDE SEQUENCE [LARGE SCALE GENOMIC DNA]</scope>
    <source>
        <strain>BN</strain>
        <strain evidence="2">Sprague-Dawley</strain>
    </source>
</reference>
<name>A6JLV9_RAT</name>
<evidence type="ECO:0000313" key="2">
    <source>
        <dbReference type="Proteomes" id="UP000234681"/>
    </source>
</evidence>
<dbReference type="Proteomes" id="UP000234681">
    <property type="component" value="Chromosome 17"/>
</dbReference>
<evidence type="ECO:0000313" key="1">
    <source>
        <dbReference type="EMBL" id="EDL78636.1"/>
    </source>
</evidence>
<organism evidence="1 2">
    <name type="scientific">Rattus norvegicus</name>
    <name type="common">Rat</name>
    <dbReference type="NCBI Taxonomy" id="10116"/>
    <lineage>
        <taxon>Eukaryota</taxon>
        <taxon>Metazoa</taxon>
        <taxon>Chordata</taxon>
        <taxon>Craniata</taxon>
        <taxon>Vertebrata</taxon>
        <taxon>Euteleostomi</taxon>
        <taxon>Mammalia</taxon>
        <taxon>Eutheria</taxon>
        <taxon>Euarchontoglires</taxon>
        <taxon>Glires</taxon>
        <taxon>Rodentia</taxon>
        <taxon>Myomorpha</taxon>
        <taxon>Muroidea</taxon>
        <taxon>Muridae</taxon>
        <taxon>Murinae</taxon>
        <taxon>Rattus</taxon>
    </lineage>
</organism>
<proteinExistence type="predicted"/>
<accession>A6JLV9</accession>
<protein>
    <submittedName>
        <fullName evidence="1">RCG55887</fullName>
    </submittedName>
</protein>